<feature type="transmembrane region" description="Helical" evidence="1">
    <location>
        <begin position="80"/>
        <end position="111"/>
    </location>
</feature>
<gene>
    <name evidence="3" type="ORF">D7318_10990</name>
    <name evidence="2" type="ORF">D7319_09810</name>
</gene>
<evidence type="ECO:0000313" key="2">
    <source>
        <dbReference type="EMBL" id="RKN10065.1"/>
    </source>
</evidence>
<name>A0A3A9WAI8_9ACTN</name>
<comment type="caution">
    <text evidence="2">The sequence shown here is derived from an EMBL/GenBank/DDBJ whole genome shotgun (WGS) entry which is preliminary data.</text>
</comment>
<dbReference type="EMBL" id="RBDX01000006">
    <property type="protein sequence ID" value="RKN10065.1"/>
    <property type="molecule type" value="Genomic_DNA"/>
</dbReference>
<dbReference type="InterPro" id="IPR021517">
    <property type="entry name" value="DUF3180"/>
</dbReference>
<dbReference type="AlphaFoldDB" id="A0A3A9WAI8"/>
<evidence type="ECO:0000313" key="3">
    <source>
        <dbReference type="EMBL" id="RKN24407.1"/>
    </source>
</evidence>
<feature type="transmembrane region" description="Helical" evidence="1">
    <location>
        <begin position="123"/>
        <end position="143"/>
    </location>
</feature>
<keyword evidence="1" id="KW-1133">Transmembrane helix</keyword>
<organism evidence="2 5">
    <name type="scientific">Streptomyces radicis</name>
    <dbReference type="NCBI Taxonomy" id="1750517"/>
    <lineage>
        <taxon>Bacteria</taxon>
        <taxon>Bacillati</taxon>
        <taxon>Actinomycetota</taxon>
        <taxon>Actinomycetes</taxon>
        <taxon>Kitasatosporales</taxon>
        <taxon>Streptomycetaceae</taxon>
        <taxon>Streptomyces</taxon>
    </lineage>
</organism>
<dbReference type="Proteomes" id="UP000275024">
    <property type="component" value="Unassembled WGS sequence"/>
</dbReference>
<proteinExistence type="predicted"/>
<dbReference type="OrthoDB" id="3872471at2"/>
<dbReference type="Pfam" id="PF11377">
    <property type="entry name" value="DUF3180"/>
    <property type="match status" value="1"/>
</dbReference>
<reference evidence="4 5" key="1">
    <citation type="submission" date="2018-09" db="EMBL/GenBank/DDBJ databases">
        <title>Streptomyces sp. nov. DS1-2, an endophytic actinomycete isolated from roots of Dendrobium scabrilingue.</title>
        <authorList>
            <person name="Kuncharoen N."/>
            <person name="Kudo T."/>
            <person name="Ohkuma M."/>
            <person name="Yuki M."/>
            <person name="Tanasupawat S."/>
        </authorList>
    </citation>
    <scope>NUCLEOTIDE SEQUENCE [LARGE SCALE GENOMIC DNA]</scope>
    <source>
        <strain evidence="2 5">AZ1-7</strain>
        <strain evidence="3 4">DS1-2</strain>
    </source>
</reference>
<dbReference type="Proteomes" id="UP000268652">
    <property type="component" value="Unassembled WGS sequence"/>
</dbReference>
<sequence length="167" mass="17466">MNQLRIGTLAGLFAAAMGLCWAGAGLWESFGNTPPAVPLFSPVILGLIAAVLFATALSLRSRLRAWRERRPGARPVDRLMAARAVVFGQASALVSALVAGCYGGFGLFLVMERLDVPNRRDQAIYAGLAVLAGIAVVAAALFLERVCRLPEGDDNGEGGNGPMRSAA</sequence>
<evidence type="ECO:0000313" key="5">
    <source>
        <dbReference type="Proteomes" id="UP000275024"/>
    </source>
</evidence>
<keyword evidence="1" id="KW-0812">Transmembrane</keyword>
<evidence type="ECO:0000313" key="4">
    <source>
        <dbReference type="Proteomes" id="UP000268652"/>
    </source>
</evidence>
<protein>
    <submittedName>
        <fullName evidence="2">DUF3180 domain-containing protein</fullName>
    </submittedName>
</protein>
<dbReference type="RefSeq" id="WP_113685595.1">
    <property type="nucleotide sequence ID" value="NZ_RBDX01000006.1"/>
</dbReference>
<accession>A0A3A9WAI8</accession>
<keyword evidence="4" id="KW-1185">Reference proteome</keyword>
<feature type="transmembrane region" description="Helical" evidence="1">
    <location>
        <begin position="38"/>
        <end position="59"/>
    </location>
</feature>
<dbReference type="EMBL" id="RBDY01000006">
    <property type="protein sequence ID" value="RKN24407.1"/>
    <property type="molecule type" value="Genomic_DNA"/>
</dbReference>
<keyword evidence="1" id="KW-0472">Membrane</keyword>
<evidence type="ECO:0000256" key="1">
    <source>
        <dbReference type="SAM" id="Phobius"/>
    </source>
</evidence>